<keyword evidence="4" id="KW-1185">Reference proteome</keyword>
<dbReference type="OrthoDB" id="236690at2"/>
<dbReference type="NCBIfam" id="TIGR04294">
    <property type="entry name" value="pre_pil_HX9DG"/>
    <property type="match status" value="1"/>
</dbReference>
<evidence type="ECO:0000259" key="2">
    <source>
        <dbReference type="Pfam" id="PF07596"/>
    </source>
</evidence>
<evidence type="ECO:0000313" key="4">
    <source>
        <dbReference type="Proteomes" id="UP000280296"/>
    </source>
</evidence>
<evidence type="ECO:0000256" key="1">
    <source>
        <dbReference type="SAM" id="Phobius"/>
    </source>
</evidence>
<name>A0A432MP33_9BACT</name>
<protein>
    <submittedName>
        <fullName evidence="3">DUF1559 domain-containing protein</fullName>
    </submittedName>
</protein>
<keyword evidence="1" id="KW-1133">Transmembrane helix</keyword>
<dbReference type="RefSeq" id="WP_126724074.1">
    <property type="nucleotide sequence ID" value="NZ_RYZH01000005.1"/>
</dbReference>
<dbReference type="SUPFAM" id="SSF54523">
    <property type="entry name" value="Pili subunits"/>
    <property type="match status" value="1"/>
</dbReference>
<dbReference type="Pfam" id="PF07963">
    <property type="entry name" value="N_methyl"/>
    <property type="match status" value="1"/>
</dbReference>
<dbReference type="Pfam" id="PF07596">
    <property type="entry name" value="SBP_bac_10"/>
    <property type="match status" value="1"/>
</dbReference>
<dbReference type="AlphaFoldDB" id="A0A432MP33"/>
<keyword evidence="1" id="KW-0812">Transmembrane</keyword>
<comment type="caution">
    <text evidence="3">The sequence shown here is derived from an EMBL/GenBank/DDBJ whole genome shotgun (WGS) entry which is preliminary data.</text>
</comment>
<sequence>MLRFSPSRADRRDGFTLIELLVVIAIIGVLIALLLPAVQSAREAARRAQCTNNLKQIGLALHNYEAALGCFPMTTTAARPAPGGGCQNGLVSWHARLLPFLEQQATASAINFDIGMADSCGGALAIYSATLSARHPNATAGATTISAFLCPSDEFVTTTTMGTAHLAPENYAGNVGWVPYASGTTVAGSGRSTHNGLIGLVNPVAPTDWHTPAVHLSDVRDGLSMTAAVAERLITRAEDPSDYLGTLRTPEPTRSYCAGDASRSRTLARWQQYCGSVTLADPNWTVYHGRAWISGWGHTASTYMHVMNINERNCHLYGGESTGEIIVTPSSEHPGGINVLLGDGSVRFIKETVDNAVWWALGSRNGGEVIDASRF</sequence>
<accession>A0A432MP33</accession>
<reference evidence="3 4" key="1">
    <citation type="submission" date="2018-12" db="EMBL/GenBank/DDBJ databases">
        <authorList>
            <person name="Toschakov S.V."/>
        </authorList>
    </citation>
    <scope>NUCLEOTIDE SEQUENCE [LARGE SCALE GENOMIC DNA]</scope>
    <source>
        <strain evidence="3 4">GM2012</strain>
    </source>
</reference>
<dbReference type="InterPro" id="IPR012902">
    <property type="entry name" value="N_methyl_site"/>
</dbReference>
<dbReference type="Proteomes" id="UP000280296">
    <property type="component" value="Unassembled WGS sequence"/>
</dbReference>
<reference evidence="3 4" key="2">
    <citation type="submission" date="2019-01" db="EMBL/GenBank/DDBJ databases">
        <title>Tautonia sociabilis, a novel thermotolerant planctomycete of Isosphaeraceae family, isolated from a 4000 m deep subterranean habitat.</title>
        <authorList>
            <person name="Kovaleva O.L."/>
            <person name="Elcheninov A.G."/>
            <person name="Van Heerden E."/>
            <person name="Toshchakov S.V."/>
            <person name="Novikov A."/>
            <person name="Bonch-Osmolovskaya E.A."/>
            <person name="Kublanov I.V."/>
        </authorList>
    </citation>
    <scope>NUCLEOTIDE SEQUENCE [LARGE SCALE GENOMIC DNA]</scope>
    <source>
        <strain evidence="3 4">GM2012</strain>
    </source>
</reference>
<dbReference type="InterPro" id="IPR045584">
    <property type="entry name" value="Pilin-like"/>
</dbReference>
<dbReference type="PANTHER" id="PTHR30093:SF2">
    <property type="entry name" value="TYPE II SECRETION SYSTEM PROTEIN H"/>
    <property type="match status" value="1"/>
</dbReference>
<dbReference type="Gene3D" id="3.30.700.10">
    <property type="entry name" value="Glycoprotein, Type 4 Pilin"/>
    <property type="match status" value="1"/>
</dbReference>
<gene>
    <name evidence="3" type="ORF">TsocGM_04295</name>
</gene>
<dbReference type="NCBIfam" id="TIGR02532">
    <property type="entry name" value="IV_pilin_GFxxxE"/>
    <property type="match status" value="1"/>
</dbReference>
<organism evidence="3 4">
    <name type="scientific">Tautonia sociabilis</name>
    <dbReference type="NCBI Taxonomy" id="2080755"/>
    <lineage>
        <taxon>Bacteria</taxon>
        <taxon>Pseudomonadati</taxon>
        <taxon>Planctomycetota</taxon>
        <taxon>Planctomycetia</taxon>
        <taxon>Isosphaerales</taxon>
        <taxon>Isosphaeraceae</taxon>
        <taxon>Tautonia</taxon>
    </lineage>
</organism>
<proteinExistence type="predicted"/>
<feature type="domain" description="DUF1559" evidence="2">
    <location>
        <begin position="39"/>
        <end position="355"/>
    </location>
</feature>
<evidence type="ECO:0000313" key="3">
    <source>
        <dbReference type="EMBL" id="RUL89080.1"/>
    </source>
</evidence>
<feature type="transmembrane region" description="Helical" evidence="1">
    <location>
        <begin position="20"/>
        <end position="38"/>
    </location>
</feature>
<dbReference type="EMBL" id="RYZH01000005">
    <property type="protein sequence ID" value="RUL89080.1"/>
    <property type="molecule type" value="Genomic_DNA"/>
</dbReference>
<dbReference type="InterPro" id="IPR011453">
    <property type="entry name" value="DUF1559"/>
</dbReference>
<keyword evidence="1" id="KW-0472">Membrane</keyword>
<dbReference type="PANTHER" id="PTHR30093">
    <property type="entry name" value="GENERAL SECRETION PATHWAY PROTEIN G"/>
    <property type="match status" value="1"/>
</dbReference>
<dbReference type="InterPro" id="IPR027558">
    <property type="entry name" value="Pre_pil_HX9DG_C"/>
</dbReference>